<name>A0A2S7MV31_9BACI</name>
<gene>
    <name evidence="3" type="ORF">CYL18_18835</name>
</gene>
<keyword evidence="1" id="KW-0472">Membrane</keyword>
<dbReference type="OrthoDB" id="9808690at2"/>
<evidence type="ECO:0000313" key="4">
    <source>
        <dbReference type="Proteomes" id="UP000239663"/>
    </source>
</evidence>
<keyword evidence="1" id="KW-1133">Transmembrane helix</keyword>
<dbReference type="RefSeq" id="WP_104851004.1">
    <property type="nucleotide sequence ID" value="NZ_PKOZ01000034.1"/>
</dbReference>
<dbReference type="AlphaFoldDB" id="A0A2S7MV31"/>
<dbReference type="Pfam" id="PF07853">
    <property type="entry name" value="DUF1648"/>
    <property type="match status" value="1"/>
</dbReference>
<dbReference type="Proteomes" id="UP000239663">
    <property type="component" value="Unassembled WGS sequence"/>
</dbReference>
<keyword evidence="1" id="KW-0812">Transmembrane</keyword>
<evidence type="ECO:0000256" key="1">
    <source>
        <dbReference type="SAM" id="Phobius"/>
    </source>
</evidence>
<comment type="caution">
    <text evidence="3">The sequence shown here is derived from an EMBL/GenBank/DDBJ whole genome shotgun (WGS) entry which is preliminary data.</text>
</comment>
<protein>
    <recommendedName>
        <fullName evidence="2">DUF1648 domain-containing protein</fullName>
    </recommendedName>
</protein>
<feature type="transmembrane region" description="Helical" evidence="1">
    <location>
        <begin position="66"/>
        <end position="83"/>
    </location>
</feature>
<accession>A0A2S7MV31</accession>
<dbReference type="EMBL" id="PKOZ01000034">
    <property type="protein sequence ID" value="PQD93639.1"/>
    <property type="molecule type" value="Genomic_DNA"/>
</dbReference>
<feature type="domain" description="DUF1648" evidence="2">
    <location>
        <begin position="30"/>
        <end position="73"/>
    </location>
</feature>
<feature type="transmembrane region" description="Helical" evidence="1">
    <location>
        <begin position="20"/>
        <end position="40"/>
    </location>
</feature>
<sequence>MSSSWERPKLKIEKTKSEKIGDVIGYTVYFGSIALMIFMWNSLPDKVPAHYNALGEVDRWGSKTELLILPVIGALVGGLMQVIERFPHIHNYPERLNKENAREFYLASRKLTNQLKNIIFIIFALISFESIAVALDWGSPFGKWFLPILIVSVTIPIIYGFIKQRKIL</sequence>
<evidence type="ECO:0000259" key="2">
    <source>
        <dbReference type="Pfam" id="PF07853"/>
    </source>
</evidence>
<keyword evidence="4" id="KW-1185">Reference proteome</keyword>
<feature type="transmembrane region" description="Helical" evidence="1">
    <location>
        <begin position="144"/>
        <end position="162"/>
    </location>
</feature>
<dbReference type="InterPro" id="IPR012867">
    <property type="entry name" value="DUF1648"/>
</dbReference>
<feature type="transmembrane region" description="Helical" evidence="1">
    <location>
        <begin position="118"/>
        <end position="138"/>
    </location>
</feature>
<evidence type="ECO:0000313" key="3">
    <source>
        <dbReference type="EMBL" id="PQD93639.1"/>
    </source>
</evidence>
<reference evidence="3 4" key="1">
    <citation type="submission" date="2017-12" db="EMBL/GenBank/DDBJ databases">
        <title>Taxonomic description and draft genome of Pradoshia cofamensis Gen. nov., sp. nov., a thermotolerant bacillale isolated from anterior gut of earthworm Eisenia fetida.</title>
        <authorList>
            <person name="Saha T."/>
            <person name="Chakraborty R."/>
        </authorList>
    </citation>
    <scope>NUCLEOTIDE SEQUENCE [LARGE SCALE GENOMIC DNA]</scope>
    <source>
        <strain evidence="3 4">EAG3</strain>
    </source>
</reference>
<organism evidence="3 4">
    <name type="scientific">Pradoshia eiseniae</name>
    <dbReference type="NCBI Taxonomy" id="2064768"/>
    <lineage>
        <taxon>Bacteria</taxon>
        <taxon>Bacillati</taxon>
        <taxon>Bacillota</taxon>
        <taxon>Bacilli</taxon>
        <taxon>Bacillales</taxon>
        <taxon>Bacillaceae</taxon>
        <taxon>Pradoshia</taxon>
    </lineage>
</organism>
<proteinExistence type="predicted"/>